<dbReference type="PROSITE" id="PS00375">
    <property type="entry name" value="UDPGT"/>
    <property type="match status" value="1"/>
</dbReference>
<dbReference type="AlphaFoldDB" id="A0A8H7V554"/>
<dbReference type="CDD" id="cd03784">
    <property type="entry name" value="GT1_Gtf-like"/>
    <property type="match status" value="1"/>
</dbReference>
<feature type="signal peptide" evidence="5">
    <location>
        <begin position="1"/>
        <end position="19"/>
    </location>
</feature>
<evidence type="ECO:0008006" key="8">
    <source>
        <dbReference type="Google" id="ProtNLM"/>
    </source>
</evidence>
<keyword evidence="2 3" id="KW-0808">Transferase</keyword>
<name>A0A8H7V554_9FUNG</name>
<sequence>MKFVSIACCVGLLCTSVLSAITPMMNDFAPKTIHISSTGGGISHIAWTLEIGKVLAQRGHNVSFVTTDPNVKFGAAFLPDIKTISMGPHISKVEFRDLFDVNDPVSLSVTTAYRTLIADVYKRDFNAYTHIFETSNTALAICDQMALPCFDAAKKLNIPMILHITMSLSEDTRAPFITSFHTVGPPTTRDLSFKQRFYNRYIRLPIFLYRFYPVGQVVKKVRKEMGVEDFDPLGRHSNVIKMINSFWGMESPRPVGPFVEYVGPIISSTYDSLPATMEHYMNTHARVVYIAFGQMYTPNVQEFKVLLTSLLEAYESKALDGFIWSFSHKSRQEPDLPIYIQTRSKKIYNVKDLFDGSLDPNLRFEAWSPQFAILNHPHCKLFISHGGASSIHESLFNGVPLLLHPFTSDQPANAYTMKEAGVALTLDRKAYDFDDTVEKIITILTDKDGTFKSNMASMQALVQLKSRGKIHAADMIEEVLYSVRNKSDIWYRREESDGMPLLKVTNWDINLAALACIAAFFTIVFKALFKTISLLKFLFVSHQKLKTA</sequence>
<dbReference type="PANTHER" id="PTHR48043:SF145">
    <property type="entry name" value="FI06409P-RELATED"/>
    <property type="match status" value="1"/>
</dbReference>
<feature type="chain" id="PRO_5034240721" description="UDP-glycosyltransferases domain-containing protein" evidence="5">
    <location>
        <begin position="20"/>
        <end position="548"/>
    </location>
</feature>
<dbReference type="InterPro" id="IPR002213">
    <property type="entry name" value="UDP_glucos_trans"/>
</dbReference>
<comment type="similarity">
    <text evidence="3">Belongs to the UDP-glycosyltransferase family.</text>
</comment>
<dbReference type="GO" id="GO:0008194">
    <property type="term" value="F:UDP-glycosyltransferase activity"/>
    <property type="evidence" value="ECO:0007669"/>
    <property type="project" value="InterPro"/>
</dbReference>
<evidence type="ECO:0000256" key="2">
    <source>
        <dbReference type="ARBA" id="ARBA00022679"/>
    </source>
</evidence>
<evidence type="ECO:0000313" key="6">
    <source>
        <dbReference type="EMBL" id="KAG2203753.1"/>
    </source>
</evidence>
<dbReference type="SUPFAM" id="SSF53756">
    <property type="entry name" value="UDP-Glycosyltransferase/glycogen phosphorylase"/>
    <property type="match status" value="1"/>
</dbReference>
<keyword evidence="5" id="KW-0732">Signal</keyword>
<feature type="transmembrane region" description="Helical" evidence="4">
    <location>
        <begin position="509"/>
        <end position="529"/>
    </location>
</feature>
<evidence type="ECO:0000256" key="5">
    <source>
        <dbReference type="SAM" id="SignalP"/>
    </source>
</evidence>
<reference evidence="6" key="1">
    <citation type="submission" date="2020-12" db="EMBL/GenBank/DDBJ databases">
        <title>Metabolic potential, ecology and presence of endohyphal bacteria is reflected in genomic diversity of Mucoromycotina.</title>
        <authorList>
            <person name="Muszewska A."/>
            <person name="Okrasinska A."/>
            <person name="Steczkiewicz K."/>
            <person name="Drgas O."/>
            <person name="Orlowska M."/>
            <person name="Perlinska-Lenart U."/>
            <person name="Aleksandrzak-Piekarczyk T."/>
            <person name="Szatraj K."/>
            <person name="Zielenkiewicz U."/>
            <person name="Pilsyk S."/>
            <person name="Malc E."/>
            <person name="Mieczkowski P."/>
            <person name="Kruszewska J.S."/>
            <person name="Biernat P."/>
            <person name="Pawlowska J."/>
        </authorList>
    </citation>
    <scope>NUCLEOTIDE SEQUENCE</scope>
    <source>
        <strain evidence="6">WA0000017839</strain>
    </source>
</reference>
<dbReference type="Proteomes" id="UP000603453">
    <property type="component" value="Unassembled WGS sequence"/>
</dbReference>
<keyword evidence="1 3" id="KW-0328">Glycosyltransferase</keyword>
<keyword evidence="4" id="KW-1133">Transmembrane helix</keyword>
<gene>
    <name evidence="6" type="ORF">INT47_012686</name>
</gene>
<comment type="caution">
    <text evidence="6">The sequence shown here is derived from an EMBL/GenBank/DDBJ whole genome shotgun (WGS) entry which is preliminary data.</text>
</comment>
<evidence type="ECO:0000256" key="1">
    <source>
        <dbReference type="ARBA" id="ARBA00022676"/>
    </source>
</evidence>
<dbReference type="OrthoDB" id="5835829at2759"/>
<evidence type="ECO:0000256" key="3">
    <source>
        <dbReference type="RuleBase" id="RU003718"/>
    </source>
</evidence>
<dbReference type="PANTHER" id="PTHR48043">
    <property type="entry name" value="EG:EG0003.4 PROTEIN-RELATED"/>
    <property type="match status" value="1"/>
</dbReference>
<accession>A0A8H7V554</accession>
<organism evidence="6 7">
    <name type="scientific">Mucor saturninus</name>
    <dbReference type="NCBI Taxonomy" id="64648"/>
    <lineage>
        <taxon>Eukaryota</taxon>
        <taxon>Fungi</taxon>
        <taxon>Fungi incertae sedis</taxon>
        <taxon>Mucoromycota</taxon>
        <taxon>Mucoromycotina</taxon>
        <taxon>Mucoromycetes</taxon>
        <taxon>Mucorales</taxon>
        <taxon>Mucorineae</taxon>
        <taxon>Mucoraceae</taxon>
        <taxon>Mucor</taxon>
    </lineage>
</organism>
<dbReference type="Gene3D" id="3.40.50.2000">
    <property type="entry name" value="Glycogen Phosphorylase B"/>
    <property type="match status" value="2"/>
</dbReference>
<dbReference type="InterPro" id="IPR035595">
    <property type="entry name" value="UDP_glycos_trans_CS"/>
</dbReference>
<dbReference type="Pfam" id="PF00201">
    <property type="entry name" value="UDPGT"/>
    <property type="match status" value="1"/>
</dbReference>
<evidence type="ECO:0000256" key="4">
    <source>
        <dbReference type="SAM" id="Phobius"/>
    </source>
</evidence>
<keyword evidence="4" id="KW-0472">Membrane</keyword>
<keyword evidence="4" id="KW-0812">Transmembrane</keyword>
<dbReference type="InterPro" id="IPR050271">
    <property type="entry name" value="UDP-glycosyltransferase"/>
</dbReference>
<keyword evidence="7" id="KW-1185">Reference proteome</keyword>
<proteinExistence type="inferred from homology"/>
<protein>
    <recommendedName>
        <fullName evidence="8">UDP-glycosyltransferases domain-containing protein</fullName>
    </recommendedName>
</protein>
<evidence type="ECO:0000313" key="7">
    <source>
        <dbReference type="Proteomes" id="UP000603453"/>
    </source>
</evidence>
<dbReference type="EMBL" id="JAEPRD010000049">
    <property type="protein sequence ID" value="KAG2203753.1"/>
    <property type="molecule type" value="Genomic_DNA"/>
</dbReference>